<name>R9R195_9CAUD</name>
<accession>R9R195</accession>
<reference evidence="1 2" key="1">
    <citation type="journal article" date="2013" name="Appl. Environ. Microbiol.">
        <title>Investigation of the Relationship between Lactococcal Host Cell Wall Polysaccharide Genotype and 936 Phage Receptor Binding Protein Phylogeny.</title>
        <authorList>
            <person name="Mahony J."/>
            <person name="Kot W."/>
            <person name="Murphy J."/>
            <person name="Ainsworth S."/>
            <person name="Neve H."/>
            <person name="Hansen L.H."/>
            <person name="Heller K.J."/>
            <person name="Sorensen S.J."/>
            <person name="Hammer K."/>
            <person name="Cambillau C."/>
            <person name="Vogensen F.K."/>
            <person name="van Sinderen D."/>
        </authorList>
    </citation>
    <scope>NUCLEOTIDE SEQUENCE [LARGE SCALE GENOMIC DNA]</scope>
</reference>
<gene>
    <name evidence="1" type="ORF">P113G_0048</name>
</gene>
<protein>
    <submittedName>
        <fullName evidence="1">Uncharacterized protein</fullName>
    </submittedName>
</protein>
<evidence type="ECO:0000313" key="2">
    <source>
        <dbReference type="Proteomes" id="UP000014661"/>
    </source>
</evidence>
<dbReference type="EMBL" id="KC182548">
    <property type="protein sequence ID" value="AGI11002.1"/>
    <property type="molecule type" value="Genomic_DNA"/>
</dbReference>
<sequence>MSKKEEVFEDFENFSEEDFYNLLVNIVKDIKNFPQLPVLHYWYNKLFNKGYKIRINEINGLIYDYYYIWSIEKNYNTIVEYRDFNNSI</sequence>
<dbReference type="Proteomes" id="UP000014661">
    <property type="component" value="Segment"/>
</dbReference>
<evidence type="ECO:0000313" key="1">
    <source>
        <dbReference type="EMBL" id="AGI11002.1"/>
    </source>
</evidence>
<proteinExistence type="predicted"/>
<organism evidence="1 2">
    <name type="scientific">Lactococcus lactis phage P113G</name>
    <dbReference type="NCBI Taxonomy" id="213773"/>
    <lineage>
        <taxon>Viruses</taxon>
        <taxon>Duplodnaviria</taxon>
        <taxon>Heunggongvirae</taxon>
        <taxon>Uroviricota</taxon>
        <taxon>Caudoviricetes</taxon>
        <taxon>Skunavirus</taxon>
        <taxon>Skunavirus p272</taxon>
    </lineage>
</organism>